<dbReference type="KEGG" id="acm:AciX9_4261"/>
<keyword evidence="3" id="KW-1185">Reference proteome</keyword>
<gene>
    <name evidence="2" type="ordered locus">AciX9_4261</name>
</gene>
<organism evidence="3">
    <name type="scientific">Granulicella tundricola (strain ATCC BAA-1859 / DSM 23138 / MP5ACTX9)</name>
    <dbReference type="NCBI Taxonomy" id="1198114"/>
    <lineage>
        <taxon>Bacteria</taxon>
        <taxon>Pseudomonadati</taxon>
        <taxon>Acidobacteriota</taxon>
        <taxon>Terriglobia</taxon>
        <taxon>Terriglobales</taxon>
        <taxon>Acidobacteriaceae</taxon>
        <taxon>Granulicella</taxon>
    </lineage>
</organism>
<evidence type="ECO:0000313" key="2">
    <source>
        <dbReference type="EMBL" id="ADW71036.1"/>
    </source>
</evidence>
<geneLocation type="plasmid" evidence="2 3">
    <name>pACIX901</name>
</geneLocation>
<feature type="chain" id="PRO_5003234240" description="Lipoprotein" evidence="1">
    <location>
        <begin position="35"/>
        <end position="274"/>
    </location>
</feature>
<sequence length="274" mass="29569">MTISSDFRVSHSPRLFSLLVIGLTLSSFATYALAQTEITTKSEALEATTDVSSSLPESPDAALIGQGATARSTASVSNTPSKRVLGIIPNYRSVGVGAQLPPQTIRNKFITAASDTIDPSSFALAALLAGYNDARAATPEFHGGAVAYGRYFWHSFADQSIENVSVEFLVPAFTHEDTRYYTLGTGGKKKRLEYSLTRIFVTRSDSGKETINLSELLGAGLASGVSSRYYPVSQRDAGSVLQQYALNLGIDAASYALREFDNDISRKFSRKHDK</sequence>
<accession>E8X6F2</accession>
<evidence type="ECO:0000256" key="1">
    <source>
        <dbReference type="SAM" id="SignalP"/>
    </source>
</evidence>
<dbReference type="Proteomes" id="UP000000343">
    <property type="component" value="Plasmid pACIX901"/>
</dbReference>
<feature type="signal peptide" evidence="1">
    <location>
        <begin position="1"/>
        <end position="34"/>
    </location>
</feature>
<keyword evidence="1" id="KW-0732">Signal</keyword>
<dbReference type="HOGENOM" id="CLU_070775_1_0_0"/>
<keyword evidence="2" id="KW-0614">Plasmid</keyword>
<evidence type="ECO:0008006" key="4">
    <source>
        <dbReference type="Google" id="ProtNLM"/>
    </source>
</evidence>
<dbReference type="EMBL" id="CP002481">
    <property type="protein sequence ID" value="ADW71036.1"/>
    <property type="molecule type" value="Genomic_DNA"/>
</dbReference>
<name>E8X6F2_GRATM</name>
<proteinExistence type="predicted"/>
<dbReference type="AlphaFoldDB" id="E8X6F2"/>
<dbReference type="OrthoDB" id="115473at2"/>
<evidence type="ECO:0000313" key="3">
    <source>
        <dbReference type="Proteomes" id="UP000000343"/>
    </source>
</evidence>
<protein>
    <recommendedName>
        <fullName evidence="4">Lipoprotein</fullName>
    </recommendedName>
</protein>
<reference evidence="3" key="1">
    <citation type="submission" date="2011-01" db="EMBL/GenBank/DDBJ databases">
        <title>Complete sequence of plasmid1 of Acidobacterium sp. MP5ACTX9.</title>
        <authorList>
            <consortium name="US DOE Joint Genome Institute"/>
            <person name="Lucas S."/>
            <person name="Copeland A."/>
            <person name="Lapidus A."/>
            <person name="Cheng J.-F."/>
            <person name="Goodwin L."/>
            <person name="Pitluck S."/>
            <person name="Teshima H."/>
            <person name="Detter J.C."/>
            <person name="Han C."/>
            <person name="Tapia R."/>
            <person name="Land M."/>
            <person name="Hauser L."/>
            <person name="Kyrpides N."/>
            <person name="Ivanova N."/>
            <person name="Ovchinnikova G."/>
            <person name="Pagani I."/>
            <person name="Rawat S.R."/>
            <person name="Mannisto M."/>
            <person name="Haggblom M.M."/>
            <person name="Woyke T."/>
        </authorList>
    </citation>
    <scope>NUCLEOTIDE SEQUENCE [LARGE SCALE GENOMIC DNA]</scope>
    <source>
        <strain evidence="3">MP5ACTX9</strain>
        <plasmid evidence="3">Plasmid pACIX901</plasmid>
    </source>
</reference>